<evidence type="ECO:0008006" key="2">
    <source>
        <dbReference type="Google" id="ProtNLM"/>
    </source>
</evidence>
<organism evidence="1">
    <name type="scientific">uncultured Pseudonocardia sp</name>
    <dbReference type="NCBI Taxonomy" id="211455"/>
    <lineage>
        <taxon>Bacteria</taxon>
        <taxon>Bacillati</taxon>
        <taxon>Actinomycetota</taxon>
        <taxon>Actinomycetes</taxon>
        <taxon>Pseudonocardiales</taxon>
        <taxon>Pseudonocardiaceae</taxon>
        <taxon>Pseudonocardia</taxon>
        <taxon>environmental samples</taxon>
    </lineage>
</organism>
<dbReference type="AlphaFoldDB" id="A0A6J4QSH3"/>
<dbReference type="Gene3D" id="3.40.50.1000">
    <property type="entry name" value="HAD superfamily/HAD-like"/>
    <property type="match status" value="1"/>
</dbReference>
<sequence length="239" mass="25375">MMSPPSSNGDLRADATFIVDPVRCRPALSCFLKFWAERGPSARALLGRISDLDSELARGTDPTAVHRHYCQLLAGVPESCIEEHGRQWAELMAATSPLFSSLRRAARAPLRGSAGVHLVSDTLGGVAVALMRELGADTVISTRAVVDDRGRLTGEIAGPVVKGGQDGTLRQFADARHLDLSQSRAWGICFGDLPVLESVGYPGVVDPDPSLRSIAHAEGWPVAVSAELTQTVNGARSRG</sequence>
<name>A0A6J4QSH3_9PSEU</name>
<dbReference type="InterPro" id="IPR036412">
    <property type="entry name" value="HAD-like_sf"/>
</dbReference>
<dbReference type="Pfam" id="PF12710">
    <property type="entry name" value="HAD"/>
    <property type="match status" value="1"/>
</dbReference>
<gene>
    <name evidence="1" type="ORF">AVDCRST_MAG66-4613</name>
</gene>
<evidence type="ECO:0000313" key="1">
    <source>
        <dbReference type="EMBL" id="CAA9446028.1"/>
    </source>
</evidence>
<dbReference type="InterPro" id="IPR023214">
    <property type="entry name" value="HAD_sf"/>
</dbReference>
<protein>
    <recommendedName>
        <fullName evidence="2">Phosphoserine phosphatase</fullName>
    </recommendedName>
</protein>
<accession>A0A6J4QSH3</accession>
<proteinExistence type="predicted"/>
<reference evidence="1" key="1">
    <citation type="submission" date="2020-02" db="EMBL/GenBank/DDBJ databases">
        <authorList>
            <person name="Meier V. D."/>
        </authorList>
    </citation>
    <scope>NUCLEOTIDE SEQUENCE</scope>
    <source>
        <strain evidence="1">AVDCRST_MAG66</strain>
    </source>
</reference>
<dbReference type="EMBL" id="CADCUS010000594">
    <property type="protein sequence ID" value="CAA9446028.1"/>
    <property type="molecule type" value="Genomic_DNA"/>
</dbReference>
<dbReference type="SUPFAM" id="SSF56784">
    <property type="entry name" value="HAD-like"/>
    <property type="match status" value="1"/>
</dbReference>
<dbReference type="Gene3D" id="1.20.1440.100">
    <property type="entry name" value="SG protein - dephosphorylation function"/>
    <property type="match status" value="1"/>
</dbReference>